<evidence type="ECO:0000256" key="14">
    <source>
        <dbReference type="SAM" id="Phobius"/>
    </source>
</evidence>
<dbReference type="InterPro" id="IPR047146">
    <property type="entry name" value="Cyt_P450_E_CYP52_fungi"/>
</dbReference>
<evidence type="ECO:0000256" key="10">
    <source>
        <dbReference type="ARBA" id="ARBA00023033"/>
    </source>
</evidence>
<keyword evidence="7 14" id="KW-1133">Transmembrane helix</keyword>
<dbReference type="Gene3D" id="1.10.630.10">
    <property type="entry name" value="Cytochrome P450"/>
    <property type="match status" value="1"/>
</dbReference>
<dbReference type="GO" id="GO:0020037">
    <property type="term" value="F:heme binding"/>
    <property type="evidence" value="ECO:0007669"/>
    <property type="project" value="InterPro"/>
</dbReference>
<dbReference type="InterPro" id="IPR017972">
    <property type="entry name" value="Cyt_P450_CS"/>
</dbReference>
<comment type="similarity">
    <text evidence="3 13">Belongs to the cytochrome P450 family.</text>
</comment>
<proteinExistence type="inferred from homology"/>
<organism evidence="15 16">
    <name type="scientific">Colletotrichum orbiculare (strain 104-T / ATCC 96160 / CBS 514.97 / LARS 414 / MAFF 240422)</name>
    <name type="common">Cucumber anthracnose fungus</name>
    <name type="synonym">Colletotrichum lagenarium</name>
    <dbReference type="NCBI Taxonomy" id="1213857"/>
    <lineage>
        <taxon>Eukaryota</taxon>
        <taxon>Fungi</taxon>
        <taxon>Dikarya</taxon>
        <taxon>Ascomycota</taxon>
        <taxon>Pezizomycotina</taxon>
        <taxon>Sordariomycetes</taxon>
        <taxon>Hypocreomycetidae</taxon>
        <taxon>Glomerellales</taxon>
        <taxon>Glomerellaceae</taxon>
        <taxon>Colletotrichum</taxon>
        <taxon>Colletotrichum orbiculare species complex</taxon>
    </lineage>
</organism>
<evidence type="ECO:0000256" key="12">
    <source>
        <dbReference type="PIRSR" id="PIRSR602401-1"/>
    </source>
</evidence>
<keyword evidence="10 13" id="KW-0503">Monooxygenase</keyword>
<dbReference type="CDD" id="cd11063">
    <property type="entry name" value="CYP52"/>
    <property type="match status" value="1"/>
</dbReference>
<dbReference type="GO" id="GO:0016020">
    <property type="term" value="C:membrane"/>
    <property type="evidence" value="ECO:0007669"/>
    <property type="project" value="UniProtKB-SubCell"/>
</dbReference>
<keyword evidence="4 12" id="KW-0349">Heme</keyword>
<sequence length="696" mass="76180">MALLSLTALAYAIALGVLYYLVTSYLERRRLALFARANGATFPRYAPSKIPFGTENVWRTFSTIRRGGDFLDDVVESNYKTHGSTYSMAGFFGPAEVHTVDPANVQAILATKFQDFKLGERRIAQFKPFLGNSIFTADGPFWEHSRALFRPQFARDHINDLEKTETAVQALLDALPLVGRQTPDGLEVDMMPVLFRFTLDTATGFLFGESVESQTAVATGRSATTSAATAMAADQADADMTFSDAFHEAQVWIANRIRLQGLYYLAPDGVGRKAAGYIRRYVDHYVRLALGRAKPPSGGGYSLLDTLVEQTRDRDELRDQILGVLLAGRDTTATLLAWVLLLLARHPAVFEKLRASVVADFGPYSDDASRVDFASLKASRYLQFVLRETLRVYNVVPLNLRIAARDTTLPRGGGPDGTAPVVVGKGQTVNFSPYVLHRREDIWADALEFRPERWEGQRLDWTYVPFSGGARICLGQQFALTEAGFLLVRLLQRFKSMEWIGPEGKPRKDIHFTMAPKDGVSVRLRKPLTMFSSIILTTLLAVTGAQAAVAEGSWGVRADFSRCESNPPMEAVLEGAPSTKSSPAEGIADFAVTAPFEGRLFLKPAGAVGLGSPYPPQEVDVKVFAEATAGDPGVWANASIVPGYLPGGPVKQILWNTRTDVVVEPCQNKTVSLETIFNGGSLWVYYCGAPEGPLPA</sequence>
<evidence type="ECO:0000256" key="6">
    <source>
        <dbReference type="ARBA" id="ARBA00022723"/>
    </source>
</evidence>
<dbReference type="GO" id="GO:0004497">
    <property type="term" value="F:monooxygenase activity"/>
    <property type="evidence" value="ECO:0007669"/>
    <property type="project" value="UniProtKB-KW"/>
</dbReference>
<gene>
    <name evidence="15" type="primary">CYP52A5</name>
    <name evidence="15" type="ORF">Cob_v011429</name>
</gene>
<dbReference type="Pfam" id="PF00067">
    <property type="entry name" value="p450"/>
    <property type="match status" value="1"/>
</dbReference>
<dbReference type="PANTHER" id="PTHR24287">
    <property type="entry name" value="P450, PUTATIVE (EUROFUNG)-RELATED"/>
    <property type="match status" value="1"/>
</dbReference>
<dbReference type="InterPro" id="IPR002401">
    <property type="entry name" value="Cyt_P450_E_grp-I"/>
</dbReference>
<keyword evidence="6 12" id="KW-0479">Metal-binding</keyword>
<evidence type="ECO:0000256" key="4">
    <source>
        <dbReference type="ARBA" id="ARBA00022617"/>
    </source>
</evidence>
<dbReference type="AlphaFoldDB" id="A0A484FFE8"/>
<dbReference type="Proteomes" id="UP000014480">
    <property type="component" value="Unassembled WGS sequence"/>
</dbReference>
<comment type="caution">
    <text evidence="15">The sequence shown here is derived from an EMBL/GenBank/DDBJ whole genome shotgun (WGS) entry which is preliminary data.</text>
</comment>
<accession>A0A484FFE8</accession>
<evidence type="ECO:0000256" key="11">
    <source>
        <dbReference type="ARBA" id="ARBA00023136"/>
    </source>
</evidence>
<dbReference type="PRINTS" id="PR00463">
    <property type="entry name" value="EP450I"/>
</dbReference>
<dbReference type="STRING" id="1213857.A0A484FFE8"/>
<feature type="binding site" description="axial binding residue" evidence="12">
    <location>
        <position position="473"/>
    </location>
    <ligand>
        <name>heme</name>
        <dbReference type="ChEBI" id="CHEBI:30413"/>
    </ligand>
    <ligandPart>
        <name>Fe</name>
        <dbReference type="ChEBI" id="CHEBI:18248"/>
    </ligandPart>
</feature>
<reference evidence="16" key="2">
    <citation type="journal article" date="2019" name="Mol. Plant Microbe Interact.">
        <title>Genome sequence resources for four phytopathogenic fungi from the Colletotrichum orbiculare species complex.</title>
        <authorList>
            <person name="Gan P."/>
            <person name="Tsushima A."/>
            <person name="Narusaka M."/>
            <person name="Narusaka Y."/>
            <person name="Takano Y."/>
            <person name="Kubo Y."/>
            <person name="Shirasu K."/>
        </authorList>
    </citation>
    <scope>GENOME REANNOTATION</scope>
    <source>
        <strain evidence="16">104-T / ATCC 96160 / CBS 514.97 / LARS 414 / MAFF 240422</strain>
    </source>
</reference>
<evidence type="ECO:0000256" key="7">
    <source>
        <dbReference type="ARBA" id="ARBA00022989"/>
    </source>
</evidence>
<evidence type="ECO:0000256" key="1">
    <source>
        <dbReference type="ARBA" id="ARBA00001971"/>
    </source>
</evidence>
<dbReference type="SUPFAM" id="SSF48264">
    <property type="entry name" value="Cytochrome P450"/>
    <property type="match status" value="1"/>
</dbReference>
<dbReference type="OrthoDB" id="1470350at2759"/>
<evidence type="ECO:0000256" key="9">
    <source>
        <dbReference type="ARBA" id="ARBA00023004"/>
    </source>
</evidence>
<reference evidence="16" key="1">
    <citation type="journal article" date="2013" name="New Phytol.">
        <title>Comparative genomic and transcriptomic analyses reveal the hemibiotrophic stage shift of Colletotrichum fungi.</title>
        <authorList>
            <person name="Gan P."/>
            <person name="Ikeda K."/>
            <person name="Irieda H."/>
            <person name="Narusaka M."/>
            <person name="O'Connell R.J."/>
            <person name="Narusaka Y."/>
            <person name="Takano Y."/>
            <person name="Kubo Y."/>
            <person name="Shirasu K."/>
        </authorList>
    </citation>
    <scope>NUCLEOTIDE SEQUENCE [LARGE SCALE GENOMIC DNA]</scope>
    <source>
        <strain evidence="16">104-T / ATCC 96160 / CBS 514.97 / LARS 414 / MAFF 240422</strain>
    </source>
</reference>
<comment type="subcellular location">
    <subcellularLocation>
        <location evidence="2">Membrane</location>
        <topology evidence="2">Single-pass membrane protein</topology>
    </subcellularLocation>
</comment>
<dbReference type="PRINTS" id="PR00385">
    <property type="entry name" value="P450"/>
</dbReference>
<dbReference type="GO" id="GO:0005506">
    <property type="term" value="F:iron ion binding"/>
    <property type="evidence" value="ECO:0007669"/>
    <property type="project" value="InterPro"/>
</dbReference>
<keyword evidence="16" id="KW-1185">Reference proteome</keyword>
<protein>
    <submittedName>
        <fullName evidence="15">Cytochrome P450 52A5</fullName>
    </submittedName>
</protein>
<feature type="transmembrane region" description="Helical" evidence="14">
    <location>
        <begin position="6"/>
        <end position="26"/>
    </location>
</feature>
<name>A0A484FFE8_COLOR</name>
<evidence type="ECO:0000313" key="15">
    <source>
        <dbReference type="EMBL" id="TDZ15717.1"/>
    </source>
</evidence>
<dbReference type="EMBL" id="AMCV02000039">
    <property type="protein sequence ID" value="TDZ15717.1"/>
    <property type="molecule type" value="Genomic_DNA"/>
</dbReference>
<keyword evidence="5 14" id="KW-0812">Transmembrane</keyword>
<comment type="cofactor">
    <cofactor evidence="1 12">
        <name>heme</name>
        <dbReference type="ChEBI" id="CHEBI:30413"/>
    </cofactor>
</comment>
<dbReference type="InterPro" id="IPR036396">
    <property type="entry name" value="Cyt_P450_sf"/>
</dbReference>
<dbReference type="PROSITE" id="PS00086">
    <property type="entry name" value="CYTOCHROME_P450"/>
    <property type="match status" value="1"/>
</dbReference>
<evidence type="ECO:0000256" key="5">
    <source>
        <dbReference type="ARBA" id="ARBA00022692"/>
    </source>
</evidence>
<evidence type="ECO:0000313" key="16">
    <source>
        <dbReference type="Proteomes" id="UP000014480"/>
    </source>
</evidence>
<evidence type="ECO:0000256" key="8">
    <source>
        <dbReference type="ARBA" id="ARBA00023002"/>
    </source>
</evidence>
<dbReference type="PANTHER" id="PTHR24287:SF1">
    <property type="entry name" value="P450, PUTATIVE (EUROFUNG)-RELATED"/>
    <property type="match status" value="1"/>
</dbReference>
<evidence type="ECO:0000256" key="13">
    <source>
        <dbReference type="RuleBase" id="RU000461"/>
    </source>
</evidence>
<keyword evidence="11 14" id="KW-0472">Membrane</keyword>
<evidence type="ECO:0000256" key="3">
    <source>
        <dbReference type="ARBA" id="ARBA00010617"/>
    </source>
</evidence>
<dbReference type="GO" id="GO:0016705">
    <property type="term" value="F:oxidoreductase activity, acting on paired donors, with incorporation or reduction of molecular oxygen"/>
    <property type="evidence" value="ECO:0007669"/>
    <property type="project" value="InterPro"/>
</dbReference>
<keyword evidence="9 12" id="KW-0408">Iron</keyword>
<evidence type="ECO:0000256" key="2">
    <source>
        <dbReference type="ARBA" id="ARBA00004167"/>
    </source>
</evidence>
<keyword evidence="8 13" id="KW-0560">Oxidoreductase</keyword>
<dbReference type="InterPro" id="IPR001128">
    <property type="entry name" value="Cyt_P450"/>
</dbReference>